<comment type="caution">
    <text evidence="2">The sequence shown here is derived from an EMBL/GenBank/DDBJ whole genome shotgun (WGS) entry which is preliminary data.</text>
</comment>
<evidence type="ECO:0008006" key="4">
    <source>
        <dbReference type="Google" id="ProtNLM"/>
    </source>
</evidence>
<evidence type="ECO:0000313" key="3">
    <source>
        <dbReference type="Proteomes" id="UP000663814"/>
    </source>
</evidence>
<organism evidence="2 3">
    <name type="scientific">Rheinheimera maricola</name>
    <dbReference type="NCBI Taxonomy" id="2793282"/>
    <lineage>
        <taxon>Bacteria</taxon>
        <taxon>Pseudomonadati</taxon>
        <taxon>Pseudomonadota</taxon>
        <taxon>Gammaproteobacteria</taxon>
        <taxon>Chromatiales</taxon>
        <taxon>Chromatiaceae</taxon>
        <taxon>Rheinheimera</taxon>
    </lineage>
</organism>
<proteinExistence type="predicted"/>
<keyword evidence="1" id="KW-0472">Membrane</keyword>
<keyword evidence="1" id="KW-0812">Transmembrane</keyword>
<protein>
    <recommendedName>
        <fullName evidence="4">DUF4044 domain-containing protein</fullName>
    </recommendedName>
</protein>
<dbReference type="RefSeq" id="WP_205310712.1">
    <property type="nucleotide sequence ID" value="NZ_JAERPS020000001.1"/>
</dbReference>
<keyword evidence="1" id="KW-1133">Transmembrane helix</keyword>
<evidence type="ECO:0000313" key="2">
    <source>
        <dbReference type="EMBL" id="MBZ9610702.1"/>
    </source>
</evidence>
<accession>A0ABS7X591</accession>
<dbReference type="EMBL" id="JAERPS020000001">
    <property type="protein sequence ID" value="MBZ9610702.1"/>
    <property type="molecule type" value="Genomic_DNA"/>
</dbReference>
<reference evidence="2 3" key="2">
    <citation type="submission" date="2021-08" db="EMBL/GenBank/DDBJ databases">
        <title>Rheinheimera aquimaris sp. nov., isolated from seawater of the East Sea in Korea.</title>
        <authorList>
            <person name="Kim K.H."/>
            <person name="Wenting R."/>
            <person name="Kim K.R."/>
            <person name="Jeon C.O."/>
        </authorList>
    </citation>
    <scope>NUCLEOTIDE SEQUENCE [LARGE SCALE GENOMIC DNA]</scope>
    <source>
        <strain evidence="2 3">MA-13</strain>
    </source>
</reference>
<name>A0ABS7X591_9GAMM</name>
<keyword evidence="3" id="KW-1185">Reference proteome</keyword>
<dbReference type="Proteomes" id="UP000663814">
    <property type="component" value="Unassembled WGS sequence"/>
</dbReference>
<reference evidence="2 3" key="1">
    <citation type="submission" date="2020-12" db="EMBL/GenBank/DDBJ databases">
        <authorList>
            <person name="Ruan W."/>
            <person name="Khan S.A."/>
            <person name="Jeon C.O."/>
        </authorList>
    </citation>
    <scope>NUCLEOTIDE SEQUENCE [LARGE SCALE GENOMIC DNA]</scope>
    <source>
        <strain evidence="2 3">MA-13</strain>
    </source>
</reference>
<feature type="transmembrane region" description="Helical" evidence="1">
    <location>
        <begin position="20"/>
        <end position="44"/>
    </location>
</feature>
<sequence length="47" mass="4992">MAPKSKKSAKQTNSSMMRGIYWTVIIGIVAIVVIVTLEAIIGVMGNA</sequence>
<evidence type="ECO:0000256" key="1">
    <source>
        <dbReference type="SAM" id="Phobius"/>
    </source>
</evidence>
<gene>
    <name evidence="2" type="ORF">I4W93_003730</name>
</gene>